<dbReference type="EMBL" id="JALHLE010000049">
    <property type="protein sequence ID" value="MCJ2180957.1"/>
    <property type="molecule type" value="Genomic_DNA"/>
</dbReference>
<organism evidence="2 3">
    <name type="scientific">Novosphingobium album</name>
    <name type="common">ex Hu et al. 2023</name>
    <dbReference type="NCBI Taxonomy" id="2930093"/>
    <lineage>
        <taxon>Bacteria</taxon>
        <taxon>Pseudomonadati</taxon>
        <taxon>Pseudomonadota</taxon>
        <taxon>Alphaproteobacteria</taxon>
        <taxon>Sphingomonadales</taxon>
        <taxon>Sphingomonadaceae</taxon>
        <taxon>Novosphingobium</taxon>
    </lineage>
</organism>
<reference evidence="2" key="1">
    <citation type="submission" date="2022-03" db="EMBL/GenBank/DDBJ databases">
        <title>Identification of a novel bacterium isolated from mangrove sediments.</title>
        <authorList>
            <person name="Pan X."/>
        </authorList>
    </citation>
    <scope>NUCLEOTIDE SEQUENCE</scope>
    <source>
        <strain evidence="2">B2580</strain>
    </source>
</reference>
<dbReference type="PROSITE" id="PS51257">
    <property type="entry name" value="PROKAR_LIPOPROTEIN"/>
    <property type="match status" value="1"/>
</dbReference>
<evidence type="ECO:0000256" key="1">
    <source>
        <dbReference type="SAM" id="SignalP"/>
    </source>
</evidence>
<feature type="chain" id="PRO_5045169420" description="Lipoprotein" evidence="1">
    <location>
        <begin position="26"/>
        <end position="164"/>
    </location>
</feature>
<comment type="caution">
    <text evidence="2">The sequence shown here is derived from an EMBL/GenBank/DDBJ whole genome shotgun (WGS) entry which is preliminary data.</text>
</comment>
<accession>A0ABT0B7A6</accession>
<keyword evidence="1" id="KW-0732">Signal</keyword>
<dbReference type="Proteomes" id="UP001162880">
    <property type="component" value="Unassembled WGS sequence"/>
</dbReference>
<evidence type="ECO:0000313" key="3">
    <source>
        <dbReference type="Proteomes" id="UP001162880"/>
    </source>
</evidence>
<feature type="signal peptide" evidence="1">
    <location>
        <begin position="1"/>
        <end position="25"/>
    </location>
</feature>
<dbReference type="RefSeq" id="WP_243996405.1">
    <property type="nucleotide sequence ID" value="NZ_JALHLE010000049.1"/>
</dbReference>
<evidence type="ECO:0000313" key="2">
    <source>
        <dbReference type="EMBL" id="MCJ2180957.1"/>
    </source>
</evidence>
<name>A0ABT0B7A6_9SPHN</name>
<sequence length="164" mass="17362">MDGTRAKMLAWVLLAGACLPVQAHAQGVLPEGIWVLDQAQSVELAPGAQTLWVIKDDGQTLIWVNVARSPSGEVRVTSYSGEYGGAPAPVQGGPMMSSIASPGPGRIHNWGTVEGLGDYSEDCALTEGGKRFICHGKVMTSDGEKTWTDNFQWAGPSPDQPQTP</sequence>
<protein>
    <recommendedName>
        <fullName evidence="4">Lipoprotein</fullName>
    </recommendedName>
</protein>
<keyword evidence="3" id="KW-1185">Reference proteome</keyword>
<evidence type="ECO:0008006" key="4">
    <source>
        <dbReference type="Google" id="ProtNLM"/>
    </source>
</evidence>
<gene>
    <name evidence="2" type="ORF">MTR64_20495</name>
</gene>
<proteinExistence type="predicted"/>